<feature type="signal peptide" evidence="2">
    <location>
        <begin position="1"/>
        <end position="20"/>
    </location>
</feature>
<keyword evidence="2" id="KW-0732">Signal</keyword>
<evidence type="ECO:0000313" key="3">
    <source>
        <dbReference type="EMBL" id="TDK39588.1"/>
    </source>
</evidence>
<feature type="chain" id="PRO_5020596185" description="Lipoprotein" evidence="2">
    <location>
        <begin position="21"/>
        <end position="75"/>
    </location>
</feature>
<feature type="region of interest" description="Disordered" evidence="1">
    <location>
        <begin position="16"/>
        <end position="75"/>
    </location>
</feature>
<dbReference type="OrthoDB" id="8383521at2"/>
<protein>
    <recommendedName>
        <fullName evidence="5">Lipoprotein</fullName>
    </recommendedName>
</protein>
<evidence type="ECO:0000256" key="1">
    <source>
        <dbReference type="SAM" id="MobiDB-lite"/>
    </source>
</evidence>
<gene>
    <name evidence="3" type="ORF">E2F50_05615</name>
</gene>
<dbReference type="Proteomes" id="UP000295238">
    <property type="component" value="Unassembled WGS sequence"/>
</dbReference>
<dbReference type="RefSeq" id="WP_133315033.1">
    <property type="nucleotide sequence ID" value="NZ_SMTL01000001.1"/>
</dbReference>
<sequence>MKRLIMAMSAGLLLAGCSDSGEKQNDTFNNTPPPQANNTAPTEQRATPQSGSGYQAPVNNAAGATNSQPTEAPKQ</sequence>
<feature type="compositionally biased region" description="Polar residues" evidence="1">
    <location>
        <begin position="62"/>
        <end position="75"/>
    </location>
</feature>
<feature type="compositionally biased region" description="Polar residues" evidence="1">
    <location>
        <begin position="44"/>
        <end position="53"/>
    </location>
</feature>
<evidence type="ECO:0000313" key="4">
    <source>
        <dbReference type="Proteomes" id="UP000295238"/>
    </source>
</evidence>
<name>A0A4R5UP61_9HYPH</name>
<keyword evidence="4" id="KW-1185">Reference proteome</keyword>
<evidence type="ECO:0000256" key="2">
    <source>
        <dbReference type="SAM" id="SignalP"/>
    </source>
</evidence>
<comment type="caution">
    <text evidence="3">The sequence shown here is derived from an EMBL/GenBank/DDBJ whole genome shotgun (WGS) entry which is preliminary data.</text>
</comment>
<organism evidence="3 4">
    <name type="scientific">Rhizobium deserti</name>
    <dbReference type="NCBI Taxonomy" id="2547961"/>
    <lineage>
        <taxon>Bacteria</taxon>
        <taxon>Pseudomonadati</taxon>
        <taxon>Pseudomonadota</taxon>
        <taxon>Alphaproteobacteria</taxon>
        <taxon>Hyphomicrobiales</taxon>
        <taxon>Rhizobiaceae</taxon>
        <taxon>Rhizobium/Agrobacterium group</taxon>
        <taxon>Rhizobium</taxon>
    </lineage>
</organism>
<dbReference type="AlphaFoldDB" id="A0A4R5UP61"/>
<proteinExistence type="predicted"/>
<reference evidence="3 4" key="1">
    <citation type="submission" date="2019-03" db="EMBL/GenBank/DDBJ databases">
        <title>Rhizobium sp. nov., an bacterium isolated from biocrust in Mu Us Desert.</title>
        <authorList>
            <person name="Lixiong L."/>
        </authorList>
    </citation>
    <scope>NUCLEOTIDE SEQUENCE [LARGE SCALE GENOMIC DNA]</scope>
    <source>
        <strain evidence="3 4">SPY-1</strain>
    </source>
</reference>
<dbReference type="PROSITE" id="PS51257">
    <property type="entry name" value="PROKAR_LIPOPROTEIN"/>
    <property type="match status" value="1"/>
</dbReference>
<evidence type="ECO:0008006" key="5">
    <source>
        <dbReference type="Google" id="ProtNLM"/>
    </source>
</evidence>
<accession>A0A4R5UP61</accession>
<dbReference type="EMBL" id="SMTL01000001">
    <property type="protein sequence ID" value="TDK39588.1"/>
    <property type="molecule type" value="Genomic_DNA"/>
</dbReference>